<comment type="caution">
    <text evidence="1">The sequence shown here is derived from an EMBL/GenBank/DDBJ whole genome shotgun (WGS) entry which is preliminary data.</text>
</comment>
<dbReference type="RefSeq" id="WP_386845051.1">
    <property type="nucleotide sequence ID" value="NZ_JBHUMK010000037.1"/>
</dbReference>
<organism evidence="1 2">
    <name type="scientific">Deinococcus taklimakanensis</name>
    <dbReference type="NCBI Taxonomy" id="536443"/>
    <lineage>
        <taxon>Bacteria</taxon>
        <taxon>Thermotogati</taxon>
        <taxon>Deinococcota</taxon>
        <taxon>Deinococci</taxon>
        <taxon>Deinococcales</taxon>
        <taxon>Deinococcaceae</taxon>
        <taxon>Deinococcus</taxon>
    </lineage>
</organism>
<reference evidence="2" key="1">
    <citation type="journal article" date="2019" name="Int. J. Syst. Evol. Microbiol.">
        <title>The Global Catalogue of Microorganisms (GCM) 10K type strain sequencing project: providing services to taxonomists for standard genome sequencing and annotation.</title>
        <authorList>
            <consortium name="The Broad Institute Genomics Platform"/>
            <consortium name="The Broad Institute Genome Sequencing Center for Infectious Disease"/>
            <person name="Wu L."/>
            <person name="Ma J."/>
        </authorList>
    </citation>
    <scope>NUCLEOTIDE SEQUENCE [LARGE SCALE GENOMIC DNA]</scope>
    <source>
        <strain evidence="2">KCTC 33842</strain>
    </source>
</reference>
<evidence type="ECO:0000313" key="1">
    <source>
        <dbReference type="EMBL" id="MFD2609570.1"/>
    </source>
</evidence>
<keyword evidence="2" id="KW-1185">Reference proteome</keyword>
<proteinExistence type="predicted"/>
<sequence>MSRPKVIFELTQPGTWLEIGDRDIGSKIEGFISSIASSFYGANAALWLFEDAYDTPTTSTSPTEREAENQRRREIQDRLRTEHGYTDAVYDQADLLLKREQWQEGKIPREIEGAFTFLHAHSFLYKLDEIGRFLNVLAEAEGVPENARRAAMRFDTELSQVREIRNSAAHTEDRVRGLGPRNKPIPYQPVEHYGISAPGGVSVISSLYNQTLNYTVADGHLVGIDVTPETLAHVQSIIQELLNALAWRGSARHYPS</sequence>
<protein>
    <recommendedName>
        <fullName evidence="3">Abi-like protein</fullName>
    </recommendedName>
</protein>
<gene>
    <name evidence="1" type="ORF">ACFSR9_08980</name>
</gene>
<dbReference type="Proteomes" id="UP001597475">
    <property type="component" value="Unassembled WGS sequence"/>
</dbReference>
<evidence type="ECO:0000313" key="2">
    <source>
        <dbReference type="Proteomes" id="UP001597475"/>
    </source>
</evidence>
<evidence type="ECO:0008006" key="3">
    <source>
        <dbReference type="Google" id="ProtNLM"/>
    </source>
</evidence>
<name>A0ABW5P328_9DEIO</name>
<dbReference type="EMBL" id="JBHUMK010000037">
    <property type="protein sequence ID" value="MFD2609570.1"/>
    <property type="molecule type" value="Genomic_DNA"/>
</dbReference>
<accession>A0ABW5P328</accession>